<evidence type="ECO:0000259" key="3">
    <source>
        <dbReference type="Pfam" id="PF17131"/>
    </source>
</evidence>
<sequence>MKTLLLSLMTLLAAAPALAADPTADQLIAQYDAAMGPHTYDSESEMVSYREDGSKRTYGMRMMKADDDKFRIWFTAPSSVKGQEVLRSGQNMWIYLPNLKRATRIANRESFQGGDFNNADVLRVTYAKDYTAKLVASDVPDTWALELKAKNQDTAYDSIKLWLRKSDSLPVKGHYFGTSGQLQRSAEFTDYTEFEKGFTRPARIIMQNELVKTRRSEMIFKTMKRDVEIKAQRFTQADLGR</sequence>
<dbReference type="Pfam" id="PF17131">
    <property type="entry name" value="LolA_like"/>
    <property type="match status" value="1"/>
</dbReference>
<protein>
    <submittedName>
        <fullName evidence="4">Outer membrane lipoprotein-sorting protein</fullName>
    </submittedName>
</protein>
<dbReference type="Proteomes" id="UP000182719">
    <property type="component" value="Unassembled WGS sequence"/>
</dbReference>
<evidence type="ECO:0000313" key="4">
    <source>
        <dbReference type="EMBL" id="SEN27714.1"/>
    </source>
</evidence>
<dbReference type="InterPro" id="IPR029046">
    <property type="entry name" value="LolA/LolB/LppX"/>
</dbReference>
<feature type="signal peptide" evidence="2">
    <location>
        <begin position="1"/>
        <end position="19"/>
    </location>
</feature>
<dbReference type="RefSeq" id="WP_075011312.1">
    <property type="nucleotide sequence ID" value="NZ_FOAP01000036.1"/>
</dbReference>
<dbReference type="AlphaFoldDB" id="A0A1H8F8I1"/>
<keyword evidence="5" id="KW-1185">Reference proteome</keyword>
<dbReference type="CDD" id="cd16329">
    <property type="entry name" value="LolA_like"/>
    <property type="match status" value="1"/>
</dbReference>
<name>A0A1H8F8I1_STIAU</name>
<feature type="domain" description="Uncharacterized protein TP-0789" evidence="3">
    <location>
        <begin position="67"/>
        <end position="241"/>
    </location>
</feature>
<evidence type="ECO:0000256" key="2">
    <source>
        <dbReference type="SAM" id="SignalP"/>
    </source>
</evidence>
<evidence type="ECO:0000313" key="5">
    <source>
        <dbReference type="Proteomes" id="UP000182719"/>
    </source>
</evidence>
<dbReference type="SUPFAM" id="SSF89392">
    <property type="entry name" value="Prokaryotic lipoproteins and lipoprotein localization factors"/>
    <property type="match status" value="1"/>
</dbReference>
<reference evidence="5" key="1">
    <citation type="submission" date="2016-10" db="EMBL/GenBank/DDBJ databases">
        <authorList>
            <person name="Varghese N."/>
            <person name="Submissions S."/>
        </authorList>
    </citation>
    <scope>NUCLEOTIDE SEQUENCE [LARGE SCALE GENOMIC DNA]</scope>
    <source>
        <strain evidence="5">DSM 17044</strain>
    </source>
</reference>
<organism evidence="4 5">
    <name type="scientific">Stigmatella aurantiaca</name>
    <dbReference type="NCBI Taxonomy" id="41"/>
    <lineage>
        <taxon>Bacteria</taxon>
        <taxon>Pseudomonadati</taxon>
        <taxon>Myxococcota</taxon>
        <taxon>Myxococcia</taxon>
        <taxon>Myxococcales</taxon>
        <taxon>Cystobacterineae</taxon>
        <taxon>Archangiaceae</taxon>
        <taxon>Stigmatella</taxon>
    </lineage>
</organism>
<keyword evidence="4" id="KW-0449">Lipoprotein</keyword>
<gene>
    <name evidence="4" type="ORF">SAMN05444354_13628</name>
</gene>
<dbReference type="EMBL" id="FOAP01000036">
    <property type="protein sequence ID" value="SEN27714.1"/>
    <property type="molecule type" value="Genomic_DNA"/>
</dbReference>
<dbReference type="InterPro" id="IPR033399">
    <property type="entry name" value="TP_0789-like"/>
</dbReference>
<feature type="chain" id="PRO_5010322020" evidence="2">
    <location>
        <begin position="20"/>
        <end position="241"/>
    </location>
</feature>
<evidence type="ECO:0000256" key="1">
    <source>
        <dbReference type="ARBA" id="ARBA00022729"/>
    </source>
</evidence>
<keyword evidence="1 2" id="KW-0732">Signal</keyword>
<proteinExistence type="predicted"/>
<accession>A0A1H8F8I1</accession>
<dbReference type="Gene3D" id="2.50.20.10">
    <property type="entry name" value="Lipoprotein localisation LolA/LolB/LppX"/>
    <property type="match status" value="1"/>
</dbReference>